<keyword evidence="1" id="KW-0812">Transmembrane</keyword>
<keyword evidence="1" id="KW-0472">Membrane</keyword>
<name>A0A917H354_9MICC</name>
<comment type="caution">
    <text evidence="2">The sequence shown here is derived from an EMBL/GenBank/DDBJ whole genome shotgun (WGS) entry which is preliminary data.</text>
</comment>
<feature type="transmembrane region" description="Helical" evidence="1">
    <location>
        <begin position="44"/>
        <end position="65"/>
    </location>
</feature>
<evidence type="ECO:0000313" key="2">
    <source>
        <dbReference type="EMBL" id="GGG65891.1"/>
    </source>
</evidence>
<dbReference type="RefSeq" id="WP_188539080.1">
    <property type="nucleotide sequence ID" value="NZ_BMEQ01000022.1"/>
</dbReference>
<accession>A0A917H354</accession>
<gene>
    <name evidence="2" type="ORF">GCM10011374_32310</name>
</gene>
<feature type="transmembrane region" description="Helical" evidence="1">
    <location>
        <begin position="6"/>
        <end position="24"/>
    </location>
</feature>
<proteinExistence type="predicted"/>
<sequence>MTYDLQLTLLSSLLLMAAIAWPMASDRRRRQRYGRTGQVTVRTVPYTGPAVLVAAGLGLLVAAGLL</sequence>
<reference evidence="2" key="2">
    <citation type="submission" date="2020-09" db="EMBL/GenBank/DDBJ databases">
        <authorList>
            <person name="Sun Q."/>
            <person name="Zhou Y."/>
        </authorList>
    </citation>
    <scope>NUCLEOTIDE SEQUENCE</scope>
    <source>
        <strain evidence="2">CGMCC 1.12187</strain>
    </source>
</reference>
<protein>
    <submittedName>
        <fullName evidence="2">Uncharacterized protein</fullName>
    </submittedName>
</protein>
<evidence type="ECO:0000256" key="1">
    <source>
        <dbReference type="SAM" id="Phobius"/>
    </source>
</evidence>
<reference evidence="2" key="1">
    <citation type="journal article" date="2014" name="Int. J. Syst. Evol. Microbiol.">
        <title>Complete genome sequence of Corynebacterium casei LMG S-19264T (=DSM 44701T), isolated from a smear-ripened cheese.</title>
        <authorList>
            <consortium name="US DOE Joint Genome Institute (JGI-PGF)"/>
            <person name="Walter F."/>
            <person name="Albersmeier A."/>
            <person name="Kalinowski J."/>
            <person name="Ruckert C."/>
        </authorList>
    </citation>
    <scope>NUCLEOTIDE SEQUENCE</scope>
    <source>
        <strain evidence="2">CGMCC 1.12187</strain>
    </source>
</reference>
<keyword evidence="1" id="KW-1133">Transmembrane helix</keyword>
<evidence type="ECO:0000313" key="3">
    <source>
        <dbReference type="Proteomes" id="UP000638848"/>
    </source>
</evidence>
<keyword evidence="3" id="KW-1185">Reference proteome</keyword>
<dbReference type="Proteomes" id="UP000638848">
    <property type="component" value="Unassembled WGS sequence"/>
</dbReference>
<dbReference type="EMBL" id="BMEQ01000022">
    <property type="protein sequence ID" value="GGG65891.1"/>
    <property type="molecule type" value="Genomic_DNA"/>
</dbReference>
<dbReference type="AlphaFoldDB" id="A0A917H354"/>
<organism evidence="2 3">
    <name type="scientific">Kocuria dechangensis</name>
    <dbReference type="NCBI Taxonomy" id="1176249"/>
    <lineage>
        <taxon>Bacteria</taxon>
        <taxon>Bacillati</taxon>
        <taxon>Actinomycetota</taxon>
        <taxon>Actinomycetes</taxon>
        <taxon>Micrococcales</taxon>
        <taxon>Micrococcaceae</taxon>
        <taxon>Kocuria</taxon>
    </lineage>
</organism>